<feature type="compositionally biased region" description="Basic and acidic residues" evidence="1">
    <location>
        <begin position="109"/>
        <end position="121"/>
    </location>
</feature>
<evidence type="ECO:0000256" key="1">
    <source>
        <dbReference type="SAM" id="MobiDB-lite"/>
    </source>
</evidence>
<feature type="region of interest" description="Disordered" evidence="1">
    <location>
        <begin position="180"/>
        <end position="202"/>
    </location>
</feature>
<reference evidence="2" key="1">
    <citation type="submission" date="2019-08" db="EMBL/GenBank/DDBJ databases">
        <title>The genome of the North American firefly Photinus pyralis.</title>
        <authorList>
            <consortium name="Photinus pyralis genome working group"/>
            <person name="Fallon T.R."/>
            <person name="Sander Lower S.E."/>
            <person name="Weng J.-K."/>
        </authorList>
    </citation>
    <scope>NUCLEOTIDE SEQUENCE</scope>
    <source>
        <strain evidence="2">TRF0915ILg1</strain>
        <tissue evidence="2">Whole body</tissue>
    </source>
</reference>
<feature type="compositionally biased region" description="Basic residues" evidence="1">
    <location>
        <begin position="91"/>
        <end position="100"/>
    </location>
</feature>
<keyword evidence="3" id="KW-1185">Reference proteome</keyword>
<feature type="non-terminal residue" evidence="2">
    <location>
        <position position="340"/>
    </location>
</feature>
<proteinExistence type="predicted"/>
<dbReference type="AlphaFoldDB" id="A0A8K0D6H9"/>
<organism evidence="2 3">
    <name type="scientific">Ignelater luminosus</name>
    <name type="common">Cucubano</name>
    <name type="synonym">Pyrophorus luminosus</name>
    <dbReference type="NCBI Taxonomy" id="2038154"/>
    <lineage>
        <taxon>Eukaryota</taxon>
        <taxon>Metazoa</taxon>
        <taxon>Ecdysozoa</taxon>
        <taxon>Arthropoda</taxon>
        <taxon>Hexapoda</taxon>
        <taxon>Insecta</taxon>
        <taxon>Pterygota</taxon>
        <taxon>Neoptera</taxon>
        <taxon>Endopterygota</taxon>
        <taxon>Coleoptera</taxon>
        <taxon>Polyphaga</taxon>
        <taxon>Elateriformia</taxon>
        <taxon>Elateroidea</taxon>
        <taxon>Elateridae</taxon>
        <taxon>Agrypninae</taxon>
        <taxon>Pyrophorini</taxon>
        <taxon>Ignelater</taxon>
    </lineage>
</organism>
<feature type="region of interest" description="Disordered" evidence="1">
    <location>
        <begin position="74"/>
        <end position="121"/>
    </location>
</feature>
<evidence type="ECO:0000313" key="2">
    <source>
        <dbReference type="EMBL" id="KAF2900129.1"/>
    </source>
</evidence>
<protein>
    <submittedName>
        <fullName evidence="2">Uncharacterized protein</fullName>
    </submittedName>
</protein>
<sequence>MYHLQKAFENSLRCGPEPSPKAPRKNVALQHRACKGTAHACGNYTKNVNNCNDQLVNTLKVNNVNVDNKNLNLQENGQNVNNKLEDLNNKHNNKFKRKNSKTSSVSSEGHSESDSLDSLTDKKPNEVLQMSSDSTPKQSNVSIVDRLHSTATKASIAKTAKMRYLELDDEDDACWMQDLRKETNKNNKNEDSKGKKQKRKNKLRNILNNMNDNYNDSKTNEVVTHADADICNEVATKNSDVNQLNNARRNNFKPVLSHNNANNVKPPWNANRIPVNRASFRRRSIRRNFNNVKAVTWEEAVSLSEKRKSNFVNDDKNNFLKDWQELLSQKCNSDVDDVDK</sequence>
<name>A0A8K0D6H9_IGNLU</name>
<dbReference type="EMBL" id="VTPC01002362">
    <property type="protein sequence ID" value="KAF2900129.1"/>
    <property type="molecule type" value="Genomic_DNA"/>
</dbReference>
<evidence type="ECO:0000313" key="3">
    <source>
        <dbReference type="Proteomes" id="UP000801492"/>
    </source>
</evidence>
<gene>
    <name evidence="2" type="ORF">ILUMI_06047</name>
</gene>
<accession>A0A8K0D6H9</accession>
<comment type="caution">
    <text evidence="2">The sequence shown here is derived from an EMBL/GenBank/DDBJ whole genome shotgun (WGS) entry which is preliminary data.</text>
</comment>
<dbReference type="Proteomes" id="UP000801492">
    <property type="component" value="Unassembled WGS sequence"/>
</dbReference>
<feature type="compositionally biased region" description="Basic and acidic residues" evidence="1">
    <location>
        <begin position="180"/>
        <end position="194"/>
    </location>
</feature>